<organism evidence="3 4">
    <name type="scientific">Reticulomyxa filosa</name>
    <dbReference type="NCBI Taxonomy" id="46433"/>
    <lineage>
        <taxon>Eukaryota</taxon>
        <taxon>Sar</taxon>
        <taxon>Rhizaria</taxon>
        <taxon>Retaria</taxon>
        <taxon>Foraminifera</taxon>
        <taxon>Monothalamids</taxon>
        <taxon>Reticulomyxidae</taxon>
        <taxon>Reticulomyxa</taxon>
    </lineage>
</organism>
<keyword evidence="2" id="KW-0472">Membrane</keyword>
<feature type="region of interest" description="Disordered" evidence="1">
    <location>
        <begin position="605"/>
        <end position="639"/>
    </location>
</feature>
<keyword evidence="2" id="KW-1133">Transmembrane helix</keyword>
<dbReference type="EMBL" id="ASPP01006417">
    <property type="protein sequence ID" value="ETO28860.1"/>
    <property type="molecule type" value="Genomic_DNA"/>
</dbReference>
<gene>
    <name evidence="3" type="ORF">RFI_08267</name>
</gene>
<feature type="region of interest" description="Disordered" evidence="1">
    <location>
        <begin position="1480"/>
        <end position="1499"/>
    </location>
</feature>
<proteinExistence type="predicted"/>
<keyword evidence="4" id="KW-1185">Reference proteome</keyword>
<reference evidence="3 4" key="1">
    <citation type="journal article" date="2013" name="Curr. Biol.">
        <title>The Genome of the Foraminiferan Reticulomyxa filosa.</title>
        <authorList>
            <person name="Glockner G."/>
            <person name="Hulsmann N."/>
            <person name="Schleicher M."/>
            <person name="Noegel A.A."/>
            <person name="Eichinger L."/>
            <person name="Gallinger C."/>
            <person name="Pawlowski J."/>
            <person name="Sierra R."/>
            <person name="Euteneuer U."/>
            <person name="Pillet L."/>
            <person name="Moustafa A."/>
            <person name="Platzer M."/>
            <person name="Groth M."/>
            <person name="Szafranski K."/>
            <person name="Schliwa M."/>
        </authorList>
    </citation>
    <scope>NUCLEOTIDE SEQUENCE [LARGE SCALE GENOMIC DNA]</scope>
</reference>
<dbReference type="Proteomes" id="UP000023152">
    <property type="component" value="Unassembled WGS sequence"/>
</dbReference>
<protein>
    <submittedName>
        <fullName evidence="3">Uncharacterized protein</fullName>
    </submittedName>
</protein>
<dbReference type="InterPro" id="IPR033228">
    <property type="entry name" value="SZT2"/>
</dbReference>
<evidence type="ECO:0000313" key="4">
    <source>
        <dbReference type="Proteomes" id="UP000023152"/>
    </source>
</evidence>
<dbReference type="GO" id="GO:0005777">
    <property type="term" value="C:peroxisome"/>
    <property type="evidence" value="ECO:0007669"/>
    <property type="project" value="InterPro"/>
</dbReference>
<feature type="transmembrane region" description="Helical" evidence="2">
    <location>
        <begin position="1166"/>
        <end position="1192"/>
    </location>
</feature>
<feature type="compositionally biased region" description="Low complexity" evidence="1">
    <location>
        <begin position="610"/>
        <end position="626"/>
    </location>
</feature>
<dbReference type="PANTHER" id="PTHR14918:SF3">
    <property type="entry name" value="KICSTOR COMPLEX PROTEIN SZT2"/>
    <property type="match status" value="1"/>
</dbReference>
<evidence type="ECO:0000256" key="1">
    <source>
        <dbReference type="SAM" id="MobiDB-lite"/>
    </source>
</evidence>
<evidence type="ECO:0000256" key="2">
    <source>
        <dbReference type="SAM" id="Phobius"/>
    </source>
</evidence>
<name>X6NRE1_RETFI</name>
<feature type="compositionally biased region" description="Basic and acidic residues" evidence="1">
    <location>
        <begin position="627"/>
        <end position="639"/>
    </location>
</feature>
<feature type="transmembrane region" description="Helical" evidence="2">
    <location>
        <begin position="1537"/>
        <end position="1559"/>
    </location>
</feature>
<evidence type="ECO:0000313" key="3">
    <source>
        <dbReference type="EMBL" id="ETO28860.1"/>
    </source>
</evidence>
<accession>X6NRE1</accession>
<keyword evidence="2" id="KW-0812">Transmembrane</keyword>
<comment type="caution">
    <text evidence="3">The sequence shown here is derived from an EMBL/GenBank/DDBJ whole genome shotgun (WGS) entry which is preliminary data.</text>
</comment>
<sequence>MSYRFVFVSPNCSALCPQFIRECTDMEWMPIVIELEDCKFTVYLHIKSIDKKNTNKTDKKIQYNINQQTLLEELNATRTVSPWLIAPTNIGNVPNSEPFKHGEFACPLQYVLPLRIHPRVPANSAYEMLMGILGNFMTVNRRDIFFVKDNSTGKENGSIFYFSIKQDEGSENIDNIHVKKNMSEIKESKAKPEDVAAEETDNKLSILFYGRHNVGVQILHDFAVMIHSRLDNLTEKCLIQVLQKNTSLKLTSSDVAFLCPSQRSPKKSILFIFVPYFFKTDCPQASWPARYFYLTLQKIITLFHIYKYTYSVLQIARLGSATSTVAAASTSTTTASNPLSTDAGDASTAHQSIPIRSEDISFVFFPPLLKRRDLPHQRFNRSSVMDNTLLAEMEETSRYYSLDFGAGIAMVCCAVVDYSQTCTLIDSCKSIINPDAVQDLTTIANEIGSDVHMYDEHTNKITMSYIQPHSLKPITGGLLRAWKSSMFGDPLTSVSYGFSKMPLHEQKKQNTDISDDDSVVSSPSEWKHQSHFPIYTASNDSNKTSCLYLAVEIWSPSSAGVNISKMISKLTDCINITFREYAIECLSIEFSKHYLLSKSVTVRPNKKSVGSTSANANTGASASESESQSRSHSTSEKRLSKDIEVPLSASKAWGNSLKRRYVKPLLRLFKGILRVYAMRKEQETKDLKKTTSVATDLIPSGVSKKNVRNTKDILHSHEFVEDLNVLNSGAMSKEPFDSSFITNATELVHVQSVKKYSYAMSSVFWDLEKVARCLSDVLAELQPDLPLHIIRQETNNNDDYIYVTLEELLQSSNSIRLHETQHRYIVVAGIKASTSSVATNDPSASLYALSSHFFFFFFVDTCICTCIVPTTQKQPAIRITSSKSMPIHDSELGKLYQKSRLGAKGSLARFVLFAAHVEPTKLSVYVYNWHPNKFMELERYLDDLVTVLRGRAQVFDEIMLQKMGLFPQVESLQLQKKLCGIPSALVPDEFARCTWLFFYSLFFFKHFWPDQVIQGLQHNALEGVLGPSAFVMTQAESSPSMSILNNGKLTSGNKTEGMSRRSSTSVATTLSQLQDIYVLNRNPLDVHFHNSLSRMQNMDDRMSVLQQLNAIMILMQKCQHLLSNETREWEICIEFIAQYAWKWHQLSFELPLVMTDNCANIVGPTLLLFLAKVSSFCIHFVYLFIYFVVLLFKIWIKQLLQKNSNEMIRVNDVLLYVFKWNKERKCLIIIPELKRFELVYSFYLMPLLPQFATEVIHMTLVNPTTSAHIDEKVLQHVVNSITQLVNSHLTDCCVQLLTQLLALNHCLNCKKTHRHETPIVKNSNDNSDKKSNVQKQSWVEAFDTKAKNKSSLKNKGNRLSSKHRLMEWMLSPMSLAMLKNQRNEYSSMHSHNHLNRVIGDIDWMRSLNYCRSVFVEKAKWNCFRELSLPISQIKNNRNFFQTTFLESLMEYGFCTISNNDELSKLQKFLKTQNKDIYGVSGGSADQSQTDEKSNATQTLHVPTNPSDKQSVLYLISSNQEFCVNGPRYNKKIWHSHHFVCCIFVVVVVKHAIQVFFYFLHLCLHNNF</sequence>
<dbReference type="PANTHER" id="PTHR14918">
    <property type="entry name" value="KICSTOR COMPLEX PROTEIN SZT2"/>
    <property type="match status" value="1"/>
</dbReference>